<dbReference type="EMBL" id="JANJQO010000506">
    <property type="protein sequence ID" value="KAJ2977100.1"/>
    <property type="molecule type" value="Genomic_DNA"/>
</dbReference>
<evidence type="ECO:0000313" key="2">
    <source>
        <dbReference type="Proteomes" id="UP001143910"/>
    </source>
</evidence>
<evidence type="ECO:0000313" key="1">
    <source>
        <dbReference type="EMBL" id="KAJ2977100.1"/>
    </source>
</evidence>
<proteinExistence type="predicted"/>
<protein>
    <submittedName>
        <fullName evidence="1">Uncharacterized protein</fullName>
    </submittedName>
</protein>
<dbReference type="Proteomes" id="UP001143910">
    <property type="component" value="Unassembled WGS sequence"/>
</dbReference>
<comment type="caution">
    <text evidence="1">The sequence shown here is derived from an EMBL/GenBank/DDBJ whole genome shotgun (WGS) entry which is preliminary data.</text>
</comment>
<reference evidence="1" key="1">
    <citation type="submission" date="2022-08" db="EMBL/GenBank/DDBJ databases">
        <title>Genome Sequence of Lecanicillium fungicola.</title>
        <authorList>
            <person name="Buettner E."/>
        </authorList>
    </citation>
    <scope>NUCLEOTIDE SEQUENCE</scope>
    <source>
        <strain evidence="1">Babe33</strain>
    </source>
</reference>
<accession>A0ACC1NCS5</accession>
<keyword evidence="2" id="KW-1185">Reference proteome</keyword>
<gene>
    <name evidence="1" type="ORF">NQ176_g4567</name>
</gene>
<name>A0ACC1NCS5_9HYPO</name>
<sequence length="292" mass="32379">MPQQRISQGQPPDYETPSQSEEKIIPPGIFGIDLEDLEKRDRIALPMIVLQCINAVNLYGLGGEGLYRLSGSYNHINRLKSTFDASWKTPDNFYHDINNVTGLLKQFLLQLPNPLMRAQNYFVLMHAAKKVDENIRRDTLHAIINTLPEPHYAILRALAFHFARVTLHDEAKDGKKKLDATGLAIILAPTLIGPCPDPQTTKDIVQPSAELMDPRTDPNAPAKPPNATAGSQHPPPEPIASSSESKDPSTSEDPNSAPKASKPGEEYSEMGWQIVAIRTILEKTFEIFETDV</sequence>
<organism evidence="1 2">
    <name type="scientific">Zarea fungicola</name>
    <dbReference type="NCBI Taxonomy" id="93591"/>
    <lineage>
        <taxon>Eukaryota</taxon>
        <taxon>Fungi</taxon>
        <taxon>Dikarya</taxon>
        <taxon>Ascomycota</taxon>
        <taxon>Pezizomycotina</taxon>
        <taxon>Sordariomycetes</taxon>
        <taxon>Hypocreomycetidae</taxon>
        <taxon>Hypocreales</taxon>
        <taxon>Cordycipitaceae</taxon>
        <taxon>Zarea</taxon>
    </lineage>
</organism>